<dbReference type="Gene3D" id="2.30.30.940">
    <property type="match status" value="1"/>
</dbReference>
<dbReference type="InterPro" id="IPR049163">
    <property type="entry name" value="Pif1-like_2B_dom"/>
</dbReference>
<accession>A0A5N6NMZ6</accession>
<dbReference type="Gene3D" id="3.40.50.300">
    <property type="entry name" value="P-loop containing nucleotide triphosphate hydrolases"/>
    <property type="match status" value="1"/>
</dbReference>
<sequence>MSGDKTNNTTSTRLNAHEARKARKFYLDSKRLKLTQTCSNENQIQRTPLSDISNVYKPSNKSTSSNDARKARRLYLDGKKSQTRQQTFDEDISDCIDENVTPTFDRASISICSSLFTSTNTSTLSNNISLPKLSSGKRKLVSNGQNISPLRINDGTCDERNSDQQNVKDPFVGISKGSGYYLRSLFATMLLSNTLSRPDFVWENTWTYLSDGILYRQRKRMNYPDLEKTKEFANWLLQLGEGNLGGINDGDTTIEIPDDLLIGNTTDPLATLIQFVYPSILQEFKNPEYFRERAILAPKNEFVQEINDQLLSLFPEDGLPNHKLVLKVGVPVMLLRNIDQQNGLCNGTRLQIVSLGKRVIEAEIISGGTIGTRTFIPRINLIPSDNKVPFKFQRRQFPVSVCFAMSINKSQGQSLSRVGIYLKQPVFTHGQLYVALSRVKSKDGVKILILDKDGKPTNKTTNVVYKEIFRNL</sequence>
<evidence type="ECO:0000313" key="3">
    <source>
        <dbReference type="EMBL" id="KAD4981810.1"/>
    </source>
</evidence>
<dbReference type="PANTHER" id="PTHR23274:SF48">
    <property type="entry name" value="ATP-DEPENDENT DNA HELICASE"/>
    <property type="match status" value="1"/>
</dbReference>
<protein>
    <recommendedName>
        <fullName evidence="2">DNA helicase Pif1-like 2B domain-containing protein</fullName>
    </recommendedName>
</protein>
<dbReference type="Proteomes" id="UP000326396">
    <property type="component" value="Linkage Group LG18"/>
</dbReference>
<gene>
    <name evidence="3" type="ORF">E3N88_18481</name>
</gene>
<feature type="region of interest" description="Disordered" evidence="1">
    <location>
        <begin position="49"/>
        <end position="69"/>
    </location>
</feature>
<proteinExistence type="predicted"/>
<dbReference type="PANTHER" id="PTHR23274">
    <property type="entry name" value="DNA HELICASE-RELATED"/>
    <property type="match status" value="1"/>
</dbReference>
<dbReference type="FunFam" id="3.40.50.300:FF:002884">
    <property type="entry name" value="ATP-dependent DNA helicase"/>
    <property type="match status" value="1"/>
</dbReference>
<organism evidence="3 4">
    <name type="scientific">Mikania micrantha</name>
    <name type="common">bitter vine</name>
    <dbReference type="NCBI Taxonomy" id="192012"/>
    <lineage>
        <taxon>Eukaryota</taxon>
        <taxon>Viridiplantae</taxon>
        <taxon>Streptophyta</taxon>
        <taxon>Embryophyta</taxon>
        <taxon>Tracheophyta</taxon>
        <taxon>Spermatophyta</taxon>
        <taxon>Magnoliopsida</taxon>
        <taxon>eudicotyledons</taxon>
        <taxon>Gunneridae</taxon>
        <taxon>Pentapetalae</taxon>
        <taxon>asterids</taxon>
        <taxon>campanulids</taxon>
        <taxon>Asterales</taxon>
        <taxon>Asteraceae</taxon>
        <taxon>Asteroideae</taxon>
        <taxon>Heliantheae alliance</taxon>
        <taxon>Eupatorieae</taxon>
        <taxon>Mikania</taxon>
    </lineage>
</organism>
<dbReference type="GO" id="GO:0005657">
    <property type="term" value="C:replication fork"/>
    <property type="evidence" value="ECO:0007669"/>
    <property type="project" value="TreeGrafter"/>
</dbReference>
<dbReference type="Pfam" id="PF21530">
    <property type="entry name" value="Pif1_2B_dom"/>
    <property type="match status" value="1"/>
</dbReference>
<dbReference type="SUPFAM" id="SSF52540">
    <property type="entry name" value="P-loop containing nucleoside triphosphate hydrolases"/>
    <property type="match status" value="1"/>
</dbReference>
<evidence type="ECO:0000256" key="1">
    <source>
        <dbReference type="SAM" id="MobiDB-lite"/>
    </source>
</evidence>
<keyword evidence="4" id="KW-1185">Reference proteome</keyword>
<dbReference type="CDD" id="cd18809">
    <property type="entry name" value="SF1_C_RecD"/>
    <property type="match status" value="1"/>
</dbReference>
<dbReference type="EMBL" id="SZYD01000010">
    <property type="protein sequence ID" value="KAD4981810.1"/>
    <property type="molecule type" value="Genomic_DNA"/>
</dbReference>
<evidence type="ECO:0000313" key="4">
    <source>
        <dbReference type="Proteomes" id="UP000326396"/>
    </source>
</evidence>
<dbReference type="OrthoDB" id="1930718at2759"/>
<reference evidence="3 4" key="1">
    <citation type="submission" date="2019-05" db="EMBL/GenBank/DDBJ databases">
        <title>Mikania micrantha, genome provides insights into the molecular mechanism of rapid growth.</title>
        <authorList>
            <person name="Liu B."/>
        </authorList>
    </citation>
    <scope>NUCLEOTIDE SEQUENCE [LARGE SCALE GENOMIC DNA]</scope>
    <source>
        <strain evidence="3">NLD-2019</strain>
        <tissue evidence="3">Leaf</tissue>
    </source>
</reference>
<name>A0A5N6NMZ6_9ASTR</name>
<feature type="domain" description="DNA helicase Pif1-like 2B" evidence="2">
    <location>
        <begin position="317"/>
        <end position="355"/>
    </location>
</feature>
<comment type="caution">
    <text evidence="3">The sequence shown here is derived from an EMBL/GenBank/DDBJ whole genome shotgun (WGS) entry which is preliminary data.</text>
</comment>
<dbReference type="AlphaFoldDB" id="A0A5N6NMZ6"/>
<feature type="compositionally biased region" description="Polar residues" evidence="1">
    <location>
        <begin position="49"/>
        <end position="66"/>
    </location>
</feature>
<dbReference type="GO" id="GO:0006260">
    <property type="term" value="P:DNA replication"/>
    <property type="evidence" value="ECO:0007669"/>
    <property type="project" value="TreeGrafter"/>
</dbReference>
<dbReference type="InterPro" id="IPR027417">
    <property type="entry name" value="P-loop_NTPase"/>
</dbReference>
<evidence type="ECO:0000259" key="2">
    <source>
        <dbReference type="Pfam" id="PF21530"/>
    </source>
</evidence>